<accession>A0A1L5PL17</accession>
<dbReference type="Proteomes" id="UP000185146">
    <property type="component" value="Chromosome"/>
</dbReference>
<evidence type="ECO:0000259" key="1">
    <source>
        <dbReference type="Pfam" id="PF08291"/>
    </source>
</evidence>
<feature type="domain" description="Peptidase M15A C-terminal" evidence="1">
    <location>
        <begin position="5"/>
        <end position="118"/>
    </location>
</feature>
<evidence type="ECO:0000313" key="2">
    <source>
        <dbReference type="EMBL" id="APO80904.1"/>
    </source>
</evidence>
<sequence>MRISPHFTLDEMTISQLAAREGLDNNPPAEARANLQLLCNALEQVRALFGAPVIVSSGYRSPAVNQRIGGALTSKHLLGLAADFTVIEVSPREVVRRISESAIPFDQLILEFDDWVHLAVSRSAPRRQVLTIRKGTGYLPGLQ</sequence>
<dbReference type="Pfam" id="PF08291">
    <property type="entry name" value="Peptidase_M15_3"/>
    <property type="match status" value="1"/>
</dbReference>
<gene>
    <name evidence="2" type="ORF">BL240_05195</name>
</gene>
<dbReference type="EMBL" id="CP018743">
    <property type="protein sequence ID" value="APO80904.1"/>
    <property type="molecule type" value="Genomic_DNA"/>
</dbReference>
<evidence type="ECO:0000313" key="3">
    <source>
        <dbReference type="Proteomes" id="UP000185146"/>
    </source>
</evidence>
<dbReference type="RefSeq" id="WP_075044201.1">
    <property type="nucleotide sequence ID" value="NZ_CP018743.1"/>
</dbReference>
<protein>
    <submittedName>
        <fullName evidence="2">Peptidase M15</fullName>
    </submittedName>
</protein>
<name>A0A1L5PL17_PSEPU</name>
<dbReference type="Gene3D" id="3.30.1380.10">
    <property type="match status" value="1"/>
</dbReference>
<dbReference type="InterPro" id="IPR009045">
    <property type="entry name" value="Zn_M74/Hedgehog-like"/>
</dbReference>
<dbReference type="InterPro" id="IPR013230">
    <property type="entry name" value="Peptidase_M15A_C"/>
</dbReference>
<dbReference type="AlphaFoldDB" id="A0A1L5PL17"/>
<organism evidence="2 3">
    <name type="scientific">Pseudomonas putida</name>
    <name type="common">Arthrobacter siderocapsulatus</name>
    <dbReference type="NCBI Taxonomy" id="303"/>
    <lineage>
        <taxon>Bacteria</taxon>
        <taxon>Pseudomonadati</taxon>
        <taxon>Pseudomonadota</taxon>
        <taxon>Gammaproteobacteria</taxon>
        <taxon>Pseudomonadales</taxon>
        <taxon>Pseudomonadaceae</taxon>
        <taxon>Pseudomonas</taxon>
    </lineage>
</organism>
<reference evidence="2 3" key="1">
    <citation type="submission" date="2016-12" db="EMBL/GenBank/DDBJ databases">
        <title>Draft Genome Sequence of Mercury Resistant Pseudomonas DRA525.</title>
        <authorList>
            <person name="Drace K.M."/>
        </authorList>
    </citation>
    <scope>NUCLEOTIDE SEQUENCE [LARGE SCALE GENOMIC DNA]</scope>
    <source>
        <strain evidence="2 3">DRA525</strain>
    </source>
</reference>
<dbReference type="SUPFAM" id="SSF55166">
    <property type="entry name" value="Hedgehog/DD-peptidase"/>
    <property type="match status" value="1"/>
</dbReference>
<proteinExistence type="predicted"/>